<evidence type="ECO:0000313" key="3">
    <source>
        <dbReference type="Proteomes" id="UP001218638"/>
    </source>
</evidence>
<reference evidence="2" key="1">
    <citation type="submission" date="2023-03" db="EMBL/GenBank/DDBJ databases">
        <title>Lomoglobus Profundus gen. nov., sp. nov., a novel member of the phylum Verrucomicrobia, isolated from deep-marine sediment of South China Sea.</title>
        <authorList>
            <person name="Ahmad T."/>
            <person name="Ishaq S.E."/>
            <person name="Wang F."/>
        </authorList>
    </citation>
    <scope>NUCLEOTIDE SEQUENCE</scope>
    <source>
        <strain evidence="2">LMO-M01</strain>
    </source>
</reference>
<organism evidence="2 3">
    <name type="scientific">Synoicihabitans lomoniglobus</name>
    <dbReference type="NCBI Taxonomy" id="2909285"/>
    <lineage>
        <taxon>Bacteria</taxon>
        <taxon>Pseudomonadati</taxon>
        <taxon>Verrucomicrobiota</taxon>
        <taxon>Opitutia</taxon>
        <taxon>Opitutales</taxon>
        <taxon>Opitutaceae</taxon>
        <taxon>Synoicihabitans</taxon>
    </lineage>
</organism>
<sequence length="183" mass="20323">MTRPSQTSGFTLSELLIATTIGSFAMAGILTAFLSLQRSYAATSDSIMETSRFVVVQDQLGVDLRSALAVTTAQPQQLGLRVRYYSDSEAEDHVVTFRFDRGTGELTREREGNRYVLMAQLRDATFTYYRRSSSGQTEETSAAAEVNAVRISVTPDQDRVGGLQRRQSVFASSLFQLRRIAFP</sequence>
<dbReference type="KEGG" id="slom:PXH66_20130"/>
<name>A0AAE9ZY09_9BACT</name>
<keyword evidence="1" id="KW-0812">Transmembrane</keyword>
<evidence type="ECO:0000256" key="1">
    <source>
        <dbReference type="SAM" id="Phobius"/>
    </source>
</evidence>
<keyword evidence="1" id="KW-1133">Transmembrane helix</keyword>
<evidence type="ECO:0000313" key="2">
    <source>
        <dbReference type="EMBL" id="WED64658.1"/>
    </source>
</evidence>
<accession>A0AAE9ZY09</accession>
<gene>
    <name evidence="2" type="ORF">PXH66_20130</name>
</gene>
<keyword evidence="1" id="KW-0472">Membrane</keyword>
<dbReference type="AlphaFoldDB" id="A0AAE9ZY09"/>
<dbReference type="Proteomes" id="UP001218638">
    <property type="component" value="Chromosome"/>
</dbReference>
<dbReference type="NCBIfam" id="TIGR02532">
    <property type="entry name" value="IV_pilin_GFxxxE"/>
    <property type="match status" value="1"/>
</dbReference>
<dbReference type="EMBL" id="CP119075">
    <property type="protein sequence ID" value="WED64658.1"/>
    <property type="molecule type" value="Genomic_DNA"/>
</dbReference>
<dbReference type="RefSeq" id="WP_330929943.1">
    <property type="nucleotide sequence ID" value="NZ_CP119075.1"/>
</dbReference>
<proteinExistence type="predicted"/>
<feature type="transmembrane region" description="Helical" evidence="1">
    <location>
        <begin position="15"/>
        <end position="36"/>
    </location>
</feature>
<dbReference type="Pfam" id="PF07963">
    <property type="entry name" value="N_methyl"/>
    <property type="match status" value="1"/>
</dbReference>
<keyword evidence="3" id="KW-1185">Reference proteome</keyword>
<dbReference type="InterPro" id="IPR012902">
    <property type="entry name" value="N_methyl_site"/>
</dbReference>
<protein>
    <submittedName>
        <fullName evidence="2">Prepilin-type N-terminal cleavage/methylation domain-containing protein</fullName>
    </submittedName>
</protein>